<feature type="compositionally biased region" description="Basic and acidic residues" evidence="1">
    <location>
        <begin position="241"/>
        <end position="255"/>
    </location>
</feature>
<dbReference type="Pfam" id="PF10607">
    <property type="entry name" value="CTLH"/>
    <property type="match status" value="1"/>
</dbReference>
<feature type="region of interest" description="Disordered" evidence="1">
    <location>
        <begin position="31"/>
        <end position="74"/>
    </location>
</feature>
<dbReference type="InterPro" id="IPR050618">
    <property type="entry name" value="Ubq-SigPath_Reg"/>
</dbReference>
<dbReference type="Gene3D" id="2.60.120.920">
    <property type="match status" value="1"/>
</dbReference>
<dbReference type="PROSITE" id="PS50188">
    <property type="entry name" value="B302_SPRY"/>
    <property type="match status" value="1"/>
</dbReference>
<dbReference type="OrthoDB" id="25503at2759"/>
<dbReference type="GeneID" id="38775574"/>
<feature type="compositionally biased region" description="Low complexity" evidence="1">
    <location>
        <begin position="162"/>
        <end position="175"/>
    </location>
</feature>
<dbReference type="InterPro" id="IPR006594">
    <property type="entry name" value="LisH"/>
</dbReference>
<feature type="region of interest" description="Disordered" evidence="1">
    <location>
        <begin position="86"/>
        <end position="190"/>
    </location>
</feature>
<organism evidence="4 5">
    <name type="scientific">Sparassis crispa</name>
    <dbReference type="NCBI Taxonomy" id="139825"/>
    <lineage>
        <taxon>Eukaryota</taxon>
        <taxon>Fungi</taxon>
        <taxon>Dikarya</taxon>
        <taxon>Basidiomycota</taxon>
        <taxon>Agaricomycotina</taxon>
        <taxon>Agaricomycetes</taxon>
        <taxon>Polyporales</taxon>
        <taxon>Sparassidaceae</taxon>
        <taxon>Sparassis</taxon>
    </lineage>
</organism>
<feature type="region of interest" description="Disordered" evidence="1">
    <location>
        <begin position="211"/>
        <end position="269"/>
    </location>
</feature>
<dbReference type="InterPro" id="IPR043136">
    <property type="entry name" value="B30.2/SPRY_sf"/>
</dbReference>
<dbReference type="InterPro" id="IPR006595">
    <property type="entry name" value="CTLH_C"/>
</dbReference>
<dbReference type="STRING" id="139825.A0A401G922"/>
<gene>
    <name evidence="4" type="ORF">SCP_0115460</name>
</gene>
<evidence type="ECO:0000256" key="1">
    <source>
        <dbReference type="SAM" id="MobiDB-lite"/>
    </source>
</evidence>
<dbReference type="InterPro" id="IPR003877">
    <property type="entry name" value="SPRY_dom"/>
</dbReference>
<name>A0A401G922_9APHY</name>
<dbReference type="EMBL" id="BFAD01000001">
    <property type="protein sequence ID" value="GBE78657.1"/>
    <property type="molecule type" value="Genomic_DNA"/>
</dbReference>
<dbReference type="InterPro" id="IPR013320">
    <property type="entry name" value="ConA-like_dom_sf"/>
</dbReference>
<dbReference type="SMART" id="SM00668">
    <property type="entry name" value="CTLH"/>
    <property type="match status" value="1"/>
</dbReference>
<dbReference type="RefSeq" id="XP_027609570.1">
    <property type="nucleotide sequence ID" value="XM_027753769.1"/>
</dbReference>
<dbReference type="SMART" id="SM00757">
    <property type="entry name" value="CRA"/>
    <property type="match status" value="1"/>
</dbReference>
<feature type="compositionally biased region" description="Pro residues" evidence="1">
    <location>
        <begin position="217"/>
        <end position="237"/>
    </location>
</feature>
<dbReference type="AlphaFoldDB" id="A0A401G922"/>
<feature type="domain" description="CTLH" evidence="3">
    <location>
        <begin position="620"/>
        <end position="679"/>
    </location>
</feature>
<keyword evidence="5" id="KW-1185">Reference proteome</keyword>
<feature type="region of interest" description="Disordered" evidence="1">
    <location>
        <begin position="684"/>
        <end position="736"/>
    </location>
</feature>
<dbReference type="InterPro" id="IPR013144">
    <property type="entry name" value="CRA_dom"/>
</dbReference>
<dbReference type="SMART" id="SM00449">
    <property type="entry name" value="SPRY"/>
    <property type="match status" value="1"/>
</dbReference>
<dbReference type="Proteomes" id="UP000287166">
    <property type="component" value="Unassembled WGS sequence"/>
</dbReference>
<dbReference type="CDD" id="cd12909">
    <property type="entry name" value="SPRY_RanBP9_10"/>
    <property type="match status" value="1"/>
</dbReference>
<reference evidence="4 5" key="1">
    <citation type="journal article" date="2018" name="Sci. Rep.">
        <title>Genome sequence of the cauliflower mushroom Sparassis crispa (Hanabiratake) and its association with beneficial usage.</title>
        <authorList>
            <person name="Kiyama R."/>
            <person name="Furutani Y."/>
            <person name="Kawaguchi K."/>
            <person name="Nakanishi T."/>
        </authorList>
    </citation>
    <scope>NUCLEOTIDE SEQUENCE [LARGE SCALE GENOMIC DNA]</scope>
</reference>
<evidence type="ECO:0000313" key="4">
    <source>
        <dbReference type="EMBL" id="GBE78657.1"/>
    </source>
</evidence>
<dbReference type="PROSITE" id="PS50896">
    <property type="entry name" value="LISH"/>
    <property type="match status" value="1"/>
</dbReference>
<dbReference type="PROSITE" id="PS50897">
    <property type="entry name" value="CTLH"/>
    <property type="match status" value="1"/>
</dbReference>
<protein>
    <submittedName>
        <fullName evidence="4">SPRY-domain-containing protein</fullName>
    </submittedName>
</protein>
<proteinExistence type="predicted"/>
<dbReference type="InterPro" id="IPR001870">
    <property type="entry name" value="B30.2/SPRY"/>
</dbReference>
<dbReference type="Pfam" id="PF00622">
    <property type="entry name" value="SPRY"/>
    <property type="match status" value="1"/>
</dbReference>
<comment type="caution">
    <text evidence="4">The sequence shown here is derived from an EMBL/GenBank/DDBJ whole genome shotgun (WGS) entry which is preliminary data.</text>
</comment>
<evidence type="ECO:0000259" key="3">
    <source>
        <dbReference type="PROSITE" id="PS50897"/>
    </source>
</evidence>
<feature type="compositionally biased region" description="Pro residues" evidence="1">
    <location>
        <begin position="128"/>
        <end position="139"/>
    </location>
</feature>
<evidence type="ECO:0000259" key="2">
    <source>
        <dbReference type="PROSITE" id="PS50188"/>
    </source>
</evidence>
<dbReference type="SUPFAM" id="SSF49899">
    <property type="entry name" value="Concanavalin A-like lectins/glucanases"/>
    <property type="match status" value="1"/>
</dbReference>
<feature type="domain" description="B30.2/SPRY" evidence="2">
    <location>
        <begin position="265"/>
        <end position="455"/>
    </location>
</feature>
<dbReference type="PANTHER" id="PTHR12864">
    <property type="entry name" value="RAN BINDING PROTEIN 9-RELATED"/>
    <property type="match status" value="1"/>
</dbReference>
<accession>A0A401G922</accession>
<sequence length="854" mass="90899">MTTRPSRSASIPIPASSSAAARTLENVISMPFSNPTGSAPVPVRPRLTSTISRSPDNRRTVAASPVHTSPTRSIAGSYSSAVSLLGRGGTAARPGSNATSSTAPVPTFQPRIIRATSSPGSGPRDPACLPPLPASPSQPRPRRLSTIARTASTPAIARTHRQPLSSTLLPQSSSLLPPPAHSHTHTHTHAQANAFPRPAYLEYSSLRGFLHTESGPSLPPRHPPPASDRRTPSPPTVYPYLRRELTPVADSDRESTASPPPAASATTPSAAVGVLAANPVLRLPTRWSDQDRLPTLSVSADGRELTFSGPSCVGDRESAAARANYAIPPACGIYYYEVEILNKGNKGHISIGFASGEVRLSRLPGWEKHSWGYHADDGWAFPGQKDGSPYGPTFDSGDVIGCGVDFSQNRAFYTKNGNFLGNVFDNVGKGQELYPAVGLRHTGEAIRANFGGEPFRFAIADHVRAQRDAVWDGIMRTRIDWGALGLGGEVKAEGREDTEVLRLKGPDGLGGSTDEEEARVPMQQLVLAYLSHHGYARTARAFRAQCARTAEEVLRPPLLVKEEDNDARGLAKAEEQEELMDMDDDPLPTSAAYTLAPTVASAPAPSSSVEVDLSDPEAYDLQTRLAIVHAVLAGDIDNALAALRVYHSAALAAQDGLLLFRLRCQKFVELVLQAGDALKRVKEKEKDLEDGMAEDALDGTPAPEKDNEEMDIDDPAPTPSHAKPSDFPSPPPDTPAVLAKAALHTALSYGQELEADYKTDVRPGVRAHLRRTFGVVAYHEPARAGGAIGALAGQQARASLAAEVNQAILESQGRPAHPALETLFRQTSATITQLGLLGTGAAAFADVRREFLEA</sequence>
<dbReference type="InParanoid" id="A0A401G922"/>
<evidence type="ECO:0000313" key="5">
    <source>
        <dbReference type="Proteomes" id="UP000287166"/>
    </source>
</evidence>
<dbReference type="InterPro" id="IPR024964">
    <property type="entry name" value="CTLH/CRA"/>
</dbReference>
<dbReference type="InterPro" id="IPR035782">
    <property type="entry name" value="SPRY_RanBP9/10"/>
</dbReference>